<gene>
    <name evidence="1" type="ORF">RF11_06628</name>
</gene>
<comment type="caution">
    <text evidence="1">The sequence shown here is derived from an EMBL/GenBank/DDBJ whole genome shotgun (WGS) entry which is preliminary data.</text>
</comment>
<proteinExistence type="predicted"/>
<evidence type="ECO:0000313" key="1">
    <source>
        <dbReference type="EMBL" id="KII64737.1"/>
    </source>
</evidence>
<protein>
    <submittedName>
        <fullName evidence="1">Uncharacterized protein</fullName>
    </submittedName>
</protein>
<dbReference type="AlphaFoldDB" id="A0A0C2MSR4"/>
<keyword evidence="2" id="KW-1185">Reference proteome</keyword>
<sequence length="129" mass="14767">MTIDKKERERLIGSLHASHENRTTARVAKPRCWTGSGAPPFCIRYLSDKCLMTAWCDQSTPSVRQESVDLRACHQHVHRNGRKPDLQALFNYQWDELEATYGQISNIITLRHSPVYKAAYRISVSLSPP</sequence>
<name>A0A0C2MSR4_THEKT</name>
<dbReference type="Proteomes" id="UP000031668">
    <property type="component" value="Unassembled WGS sequence"/>
</dbReference>
<reference evidence="1 2" key="1">
    <citation type="journal article" date="2014" name="Genome Biol. Evol.">
        <title>The genome of the myxosporean Thelohanellus kitauei shows adaptations to nutrient acquisition within its fish host.</title>
        <authorList>
            <person name="Yang Y."/>
            <person name="Xiong J."/>
            <person name="Zhou Z."/>
            <person name="Huo F."/>
            <person name="Miao W."/>
            <person name="Ran C."/>
            <person name="Liu Y."/>
            <person name="Zhang J."/>
            <person name="Feng J."/>
            <person name="Wang M."/>
            <person name="Wang M."/>
            <person name="Wang L."/>
            <person name="Yao B."/>
        </authorList>
    </citation>
    <scope>NUCLEOTIDE SEQUENCE [LARGE SCALE GENOMIC DNA]</scope>
    <source>
        <strain evidence="1">Wuqing</strain>
    </source>
</reference>
<dbReference type="EMBL" id="JWZT01004114">
    <property type="protein sequence ID" value="KII64737.1"/>
    <property type="molecule type" value="Genomic_DNA"/>
</dbReference>
<organism evidence="1 2">
    <name type="scientific">Thelohanellus kitauei</name>
    <name type="common">Myxosporean</name>
    <dbReference type="NCBI Taxonomy" id="669202"/>
    <lineage>
        <taxon>Eukaryota</taxon>
        <taxon>Metazoa</taxon>
        <taxon>Cnidaria</taxon>
        <taxon>Myxozoa</taxon>
        <taxon>Myxosporea</taxon>
        <taxon>Bivalvulida</taxon>
        <taxon>Platysporina</taxon>
        <taxon>Myxobolidae</taxon>
        <taxon>Thelohanellus</taxon>
    </lineage>
</organism>
<accession>A0A0C2MSR4</accession>
<evidence type="ECO:0000313" key="2">
    <source>
        <dbReference type="Proteomes" id="UP000031668"/>
    </source>
</evidence>